<feature type="compositionally biased region" description="Basic and acidic residues" evidence="1">
    <location>
        <begin position="71"/>
        <end position="80"/>
    </location>
</feature>
<keyword evidence="2" id="KW-0472">Membrane</keyword>
<organism evidence="3 4">
    <name type="scientific">Octopus sinensis</name>
    <name type="common">East Asian common octopus</name>
    <dbReference type="NCBI Taxonomy" id="2607531"/>
    <lineage>
        <taxon>Eukaryota</taxon>
        <taxon>Metazoa</taxon>
        <taxon>Spiralia</taxon>
        <taxon>Lophotrochozoa</taxon>
        <taxon>Mollusca</taxon>
        <taxon>Cephalopoda</taxon>
        <taxon>Coleoidea</taxon>
        <taxon>Octopodiformes</taxon>
        <taxon>Octopoda</taxon>
        <taxon>Incirrata</taxon>
        <taxon>Octopodidae</taxon>
        <taxon>Octopus</taxon>
    </lineage>
</organism>
<keyword evidence="3" id="KW-1185">Reference proteome</keyword>
<evidence type="ECO:0000313" key="3">
    <source>
        <dbReference type="Proteomes" id="UP000515154"/>
    </source>
</evidence>
<dbReference type="Proteomes" id="UP000515154">
    <property type="component" value="Linkage group LG24"/>
</dbReference>
<dbReference type="SUPFAM" id="SSF49842">
    <property type="entry name" value="TNF-like"/>
    <property type="match status" value="1"/>
</dbReference>
<dbReference type="RefSeq" id="XP_029650685.1">
    <property type="nucleotide sequence ID" value="XM_029794825.2"/>
</dbReference>
<dbReference type="AlphaFoldDB" id="A0A6P7TKV5"/>
<evidence type="ECO:0000313" key="5">
    <source>
        <dbReference type="RefSeq" id="XP_036368573.1"/>
    </source>
</evidence>
<dbReference type="InterPro" id="IPR008983">
    <property type="entry name" value="Tumour_necrosis_fac-like_dom"/>
</dbReference>
<keyword evidence="2" id="KW-0812">Transmembrane</keyword>
<accession>A0A6P7TKV5</accession>
<dbReference type="KEGG" id="osn:115224028"/>
<feature type="region of interest" description="Disordered" evidence="1">
    <location>
        <begin position="61"/>
        <end position="80"/>
    </location>
</feature>
<keyword evidence="2" id="KW-1133">Transmembrane helix</keyword>
<protein>
    <submittedName>
        <fullName evidence="4 5">Uncharacterized protein LOC115224028</fullName>
    </submittedName>
</protein>
<name>A0A6P7TKV5_9MOLL</name>
<proteinExistence type="predicted"/>
<evidence type="ECO:0000256" key="1">
    <source>
        <dbReference type="SAM" id="MobiDB-lite"/>
    </source>
</evidence>
<sequence>MLRSLLAKLSDMPTVIPQPAEEMKSMCVDGVTEGAGKLNTPPPNKKAVQNAVQNEKDIDEGNQFVDMPPKQTEEMSNDDKEVRCLIPTEKLEEGDPKQPMKTKPRWRRKIRLILCFISIVLGIIIATALSIIAIYLNQMHRHLPHVKPSPVNFHHAFFHLKTGGYEKMEKPTNLQWLNDNSQNVGDIKLVDGCYFHIPQDGLYQINFAIQLNIPKDTPASVVTLMLKRKNNEKDYVFMKKSSSSLTIPEHDVIQSSFRYKLKADEKVFVMMNMAKFISRNNFSSYLYISRLNINNHH</sequence>
<dbReference type="Gene3D" id="2.60.120.40">
    <property type="match status" value="1"/>
</dbReference>
<dbReference type="RefSeq" id="XP_036368573.1">
    <property type="nucleotide sequence ID" value="XM_036512680.1"/>
</dbReference>
<feature type="transmembrane region" description="Helical" evidence="2">
    <location>
        <begin position="110"/>
        <end position="136"/>
    </location>
</feature>
<evidence type="ECO:0000256" key="2">
    <source>
        <dbReference type="SAM" id="Phobius"/>
    </source>
</evidence>
<gene>
    <name evidence="4 5" type="primary">LOC115224028</name>
</gene>
<reference evidence="4 5" key="1">
    <citation type="submission" date="2025-08" db="UniProtKB">
        <authorList>
            <consortium name="RefSeq"/>
        </authorList>
    </citation>
    <scope>IDENTIFICATION</scope>
</reference>
<evidence type="ECO:0000313" key="4">
    <source>
        <dbReference type="RefSeq" id="XP_029650685.1"/>
    </source>
</evidence>